<dbReference type="SUPFAM" id="SSF49464">
    <property type="entry name" value="Carboxypeptidase regulatory domain-like"/>
    <property type="match status" value="1"/>
</dbReference>
<dbReference type="Gene3D" id="2.170.130.10">
    <property type="entry name" value="TonB-dependent receptor, plug domain"/>
    <property type="match status" value="1"/>
</dbReference>
<keyword evidence="4 7" id="KW-0812">Transmembrane</keyword>
<organism evidence="10 11">
    <name type="scientific">Arenibacter palladensis</name>
    <dbReference type="NCBI Taxonomy" id="237373"/>
    <lineage>
        <taxon>Bacteria</taxon>
        <taxon>Pseudomonadati</taxon>
        <taxon>Bacteroidota</taxon>
        <taxon>Flavobacteriia</taxon>
        <taxon>Flavobacteriales</taxon>
        <taxon>Flavobacteriaceae</taxon>
        <taxon>Arenibacter</taxon>
    </lineage>
</organism>
<feature type="chain" id="PRO_5009909989" evidence="8">
    <location>
        <begin position="21"/>
        <end position="1015"/>
    </location>
</feature>
<dbReference type="FunFam" id="2.170.130.10:FF:000003">
    <property type="entry name" value="SusC/RagA family TonB-linked outer membrane protein"/>
    <property type="match status" value="1"/>
</dbReference>
<dbReference type="EMBL" id="FQUX01000008">
    <property type="protein sequence ID" value="SHF83957.1"/>
    <property type="molecule type" value="Genomic_DNA"/>
</dbReference>
<evidence type="ECO:0000256" key="7">
    <source>
        <dbReference type="PROSITE-ProRule" id="PRU01360"/>
    </source>
</evidence>
<dbReference type="GO" id="GO:0009279">
    <property type="term" value="C:cell outer membrane"/>
    <property type="evidence" value="ECO:0007669"/>
    <property type="project" value="UniProtKB-SubCell"/>
</dbReference>
<dbReference type="InterPro" id="IPR039426">
    <property type="entry name" value="TonB-dep_rcpt-like"/>
</dbReference>
<evidence type="ECO:0000256" key="8">
    <source>
        <dbReference type="SAM" id="SignalP"/>
    </source>
</evidence>
<keyword evidence="3 7" id="KW-1134">Transmembrane beta strand</keyword>
<dbReference type="Pfam" id="PF13715">
    <property type="entry name" value="CarbopepD_reg_2"/>
    <property type="match status" value="1"/>
</dbReference>
<dbReference type="InterPro" id="IPR023997">
    <property type="entry name" value="TonB-dep_OMP_SusC/RagA_CS"/>
</dbReference>
<evidence type="ECO:0000313" key="11">
    <source>
        <dbReference type="Proteomes" id="UP000184406"/>
    </source>
</evidence>
<dbReference type="InterPro" id="IPR023996">
    <property type="entry name" value="TonB-dep_OMP_SusC/RagA"/>
</dbReference>
<evidence type="ECO:0000259" key="9">
    <source>
        <dbReference type="Pfam" id="PF07715"/>
    </source>
</evidence>
<dbReference type="OrthoDB" id="9768177at2"/>
<feature type="domain" description="TonB-dependent receptor plug" evidence="9">
    <location>
        <begin position="115"/>
        <end position="221"/>
    </location>
</feature>
<sequence>MKRLKLLMIVFLSCSSLLWAQEKAVSGLVTDSQNVPLPGVNVLEVGTTNGTQTDFDGNYSLSVKAGSSLQFSYIGMVSQTIAVEGKSTINLQMEEDASQLDEVVVVGYGTQKAVNLTGSVETVKAEEIARQPVAQASQALAGLVPGLTATQSSGQPGEDGAAIRIRGIGTLGSGAKNNPLILVDGIPDDINGLDPSDIESISVLKDASASAIYGSRAANGVILITTKRGKEGKLSTSFNTYVGVQSIAQNLKFLDALGYMEAFNSAEPGAFPEETLQAYRNGNGVGTEALPDTDWVDLLFSSAAIQQYHSLSVRGGSEKLKAATSISFTDQDGNVPNFNFKRYNGRFNIDYKLSEKLDLAFDLNFRRELKSQPAGLNLLTRSTYRLQPLFIAINDDGTYGSGFNGSNPVALANSTALDQTTNNYVRALVKATYKPFNNFSISATYAPQYVDIDRDDYRAKYTYYDGSGAPPQVTVGEGSSESSVYKETFTSFQDNFNAVANWNKDFGDHSLSILAGYEFLKFKSEVWSASRRGFVLDEYRGLDNGLPDTQLNSGSSTLNGLESLFGRFNYAYKNKYLLEANVRKDASSRFAKGYRSATFPSFSLGWVVSEEGFLSNSETLNFLKFRASWGQLGNQFISEGNNFPYTSLFGLGNANATIGGVPVVGGAQLVLANSQLRWETGETQNIGVDTKFFGSKLSFTGEYYVRKTKDILLGVTIPTSVGLEAPVQNAGEVWNTGYDLSLGWNDNIGENFRYGFNFNYSDFDNEIKSLGGLDQLPPGNTINRVGSEIGAIYGLKVEGLYQESDFDTNGNLNSGLPVPGFGAIQAGDIKYADVSGPDGVPDGQLTNDDRTIIGSDIANKNWGLELFAEYKGIDLSVSFLGSGGRDLVLEGDAGWAFYNAGKIQEWQADYWTPTNTTAAYPRLHPSSSHPNWRVNETWMHDASYTRLRNVTIGYQFPRNLVDSLNISNARVYLSGQNLATWDNMPEGIDPLTPQFSTGAFYPVTKIFTMGLNVTF</sequence>
<dbReference type="RefSeq" id="WP_072864212.1">
    <property type="nucleotide sequence ID" value="NZ_FQUX01000008.1"/>
</dbReference>
<keyword evidence="6 7" id="KW-0998">Cell outer membrane</keyword>
<reference evidence="11" key="1">
    <citation type="submission" date="2016-11" db="EMBL/GenBank/DDBJ databases">
        <authorList>
            <person name="Varghese N."/>
            <person name="Submissions S."/>
        </authorList>
    </citation>
    <scope>NUCLEOTIDE SEQUENCE [LARGE SCALE GENOMIC DNA]</scope>
    <source>
        <strain evidence="11">DSM 17539</strain>
    </source>
</reference>
<gene>
    <name evidence="10" type="ORF">SAMN03080594_10853</name>
</gene>
<evidence type="ECO:0000256" key="2">
    <source>
        <dbReference type="ARBA" id="ARBA00022448"/>
    </source>
</evidence>
<keyword evidence="2 7" id="KW-0813">Transport</keyword>
<dbReference type="InterPro" id="IPR036942">
    <property type="entry name" value="Beta-barrel_TonB_sf"/>
</dbReference>
<dbReference type="NCBIfam" id="TIGR04056">
    <property type="entry name" value="OMP_RagA_SusC"/>
    <property type="match status" value="1"/>
</dbReference>
<dbReference type="AlphaFoldDB" id="A0A1M5EXU1"/>
<dbReference type="InterPro" id="IPR008969">
    <property type="entry name" value="CarboxyPept-like_regulatory"/>
</dbReference>
<evidence type="ECO:0000256" key="6">
    <source>
        <dbReference type="ARBA" id="ARBA00023237"/>
    </source>
</evidence>
<evidence type="ECO:0000313" key="10">
    <source>
        <dbReference type="EMBL" id="SHF83957.1"/>
    </source>
</evidence>
<dbReference type="Gene3D" id="2.40.170.20">
    <property type="entry name" value="TonB-dependent receptor, beta-barrel domain"/>
    <property type="match status" value="1"/>
</dbReference>
<dbReference type="InterPro" id="IPR012910">
    <property type="entry name" value="Plug_dom"/>
</dbReference>
<evidence type="ECO:0000256" key="1">
    <source>
        <dbReference type="ARBA" id="ARBA00004571"/>
    </source>
</evidence>
<comment type="subcellular location">
    <subcellularLocation>
        <location evidence="1 7">Cell outer membrane</location>
        <topology evidence="1 7">Multi-pass membrane protein</topology>
    </subcellularLocation>
</comment>
<name>A0A1M5EXU1_9FLAO</name>
<dbReference type="InterPro" id="IPR037066">
    <property type="entry name" value="Plug_dom_sf"/>
</dbReference>
<protein>
    <submittedName>
        <fullName evidence="10">TonB-linked outer membrane protein, SusC/RagA family</fullName>
    </submittedName>
</protein>
<dbReference type="Proteomes" id="UP000184406">
    <property type="component" value="Unassembled WGS sequence"/>
</dbReference>
<evidence type="ECO:0000256" key="3">
    <source>
        <dbReference type="ARBA" id="ARBA00022452"/>
    </source>
</evidence>
<feature type="signal peptide" evidence="8">
    <location>
        <begin position="1"/>
        <end position="20"/>
    </location>
</feature>
<keyword evidence="5 7" id="KW-0472">Membrane</keyword>
<evidence type="ECO:0000256" key="5">
    <source>
        <dbReference type="ARBA" id="ARBA00023136"/>
    </source>
</evidence>
<keyword evidence="8" id="KW-0732">Signal</keyword>
<proteinExistence type="inferred from homology"/>
<accession>A0A1M5EXU1</accession>
<dbReference type="SUPFAM" id="SSF56935">
    <property type="entry name" value="Porins"/>
    <property type="match status" value="1"/>
</dbReference>
<dbReference type="Pfam" id="PF07715">
    <property type="entry name" value="Plug"/>
    <property type="match status" value="1"/>
</dbReference>
<dbReference type="Gene3D" id="2.60.40.1120">
    <property type="entry name" value="Carboxypeptidase-like, regulatory domain"/>
    <property type="match status" value="1"/>
</dbReference>
<keyword evidence="11" id="KW-1185">Reference proteome</keyword>
<dbReference type="NCBIfam" id="TIGR04057">
    <property type="entry name" value="SusC_RagA_signa"/>
    <property type="match status" value="1"/>
</dbReference>
<dbReference type="PROSITE" id="PS52016">
    <property type="entry name" value="TONB_DEPENDENT_REC_3"/>
    <property type="match status" value="1"/>
</dbReference>
<evidence type="ECO:0000256" key="4">
    <source>
        <dbReference type="ARBA" id="ARBA00022692"/>
    </source>
</evidence>
<comment type="similarity">
    <text evidence="7">Belongs to the TonB-dependent receptor family.</text>
</comment>